<sequence length="448" mass="49399">MGLSEANDANYWQSYTRFILHLTGPADGDRKIFLCPDSTSAPLASMVIMPSVTNQRVWTIADGLLESGTSVFDNSDTSKDASDHLVATRTAYHDASTALTKAKKEAKALYAQDNDTEKPGFEDWVKENYAEYTTAAQELTTAYNQWREASIKVAGPRGDHHSRSIRNVDEVNDAIDTKRLAPGLTMATTDSSKVNLNDVQKAKDAGFVGIAAAVDPVSTAEESIQPLYTFDDYREKMDEWMKEYDTATSGFIDFATLNTKDHTDTDKSHESESAGAEAGFLGIFRFGEAEHDKVSDDNVVRGDATSEAINFKFGWKHKKLFVISPGTWDVPDMYKTFPELRPDVKPDERVWYRPTQVLCVDGLSMSCTLGGTIKKTFDEQWSKHQSDKAEAGFGIMGFGLSGHAGKADDKSHATHDVEYKEATGEVSFSPKLMLGTCTMLAVIAHKVQ</sequence>
<dbReference type="AlphaFoldDB" id="A0A517LKB2"/>
<organism evidence="1 2">
    <name type="scientific">Venturia effusa</name>
    <dbReference type="NCBI Taxonomy" id="50376"/>
    <lineage>
        <taxon>Eukaryota</taxon>
        <taxon>Fungi</taxon>
        <taxon>Dikarya</taxon>
        <taxon>Ascomycota</taxon>
        <taxon>Pezizomycotina</taxon>
        <taxon>Dothideomycetes</taxon>
        <taxon>Pleosporomycetidae</taxon>
        <taxon>Venturiales</taxon>
        <taxon>Venturiaceae</taxon>
        <taxon>Venturia</taxon>
    </lineage>
</organism>
<dbReference type="EMBL" id="CP042198">
    <property type="protein sequence ID" value="QDS76075.1"/>
    <property type="molecule type" value="Genomic_DNA"/>
</dbReference>
<evidence type="ECO:0000313" key="1">
    <source>
        <dbReference type="EMBL" id="QDS76075.1"/>
    </source>
</evidence>
<keyword evidence="2" id="KW-1185">Reference proteome</keyword>
<name>A0A517LKB2_9PEZI</name>
<accession>A0A517LKB2</accession>
<protein>
    <submittedName>
        <fullName evidence="1">Uncharacterized protein</fullName>
    </submittedName>
</protein>
<gene>
    <name evidence="1" type="ORF">FKW77_005964</name>
</gene>
<evidence type="ECO:0000313" key="2">
    <source>
        <dbReference type="Proteomes" id="UP000316270"/>
    </source>
</evidence>
<dbReference type="OrthoDB" id="5236270at2759"/>
<proteinExistence type="predicted"/>
<reference evidence="1 2" key="1">
    <citation type="submission" date="2019-07" db="EMBL/GenBank/DDBJ databases">
        <title>Finished genome of Venturia effusa.</title>
        <authorList>
            <person name="Young C.A."/>
            <person name="Cox M.P."/>
            <person name="Ganley A.R.D."/>
            <person name="David W.J."/>
        </authorList>
    </citation>
    <scope>NUCLEOTIDE SEQUENCE [LARGE SCALE GENOMIC DNA]</scope>
    <source>
        <strain evidence="2">albino</strain>
    </source>
</reference>
<dbReference type="Proteomes" id="UP000316270">
    <property type="component" value="Chromosome 14"/>
</dbReference>